<dbReference type="GO" id="GO:0010468">
    <property type="term" value="P:regulation of gene expression"/>
    <property type="evidence" value="ECO:0007669"/>
    <property type="project" value="TreeGrafter"/>
</dbReference>
<comment type="subcellular location">
    <subcellularLocation>
        <location evidence="1">Nucleus</location>
    </subcellularLocation>
</comment>
<dbReference type="GO" id="GO:0032502">
    <property type="term" value="P:developmental process"/>
    <property type="evidence" value="ECO:0007669"/>
    <property type="project" value="UniProtKB-ARBA"/>
</dbReference>
<dbReference type="SUPFAM" id="SSF57667">
    <property type="entry name" value="beta-beta-alpha zinc fingers"/>
    <property type="match status" value="4"/>
</dbReference>
<evidence type="ECO:0000256" key="9">
    <source>
        <dbReference type="ARBA" id="ARBA00023163"/>
    </source>
</evidence>
<evidence type="ECO:0000256" key="12">
    <source>
        <dbReference type="SAM" id="MobiDB-lite"/>
    </source>
</evidence>
<evidence type="ECO:0000256" key="8">
    <source>
        <dbReference type="ARBA" id="ARBA00023125"/>
    </source>
</evidence>
<feature type="domain" description="C2H2-type" evidence="13">
    <location>
        <begin position="436"/>
        <end position="463"/>
    </location>
</feature>
<dbReference type="OrthoDB" id="6077919at2759"/>
<protein>
    <recommendedName>
        <fullName evidence="13">C2H2-type domain-containing protein</fullName>
    </recommendedName>
</protein>
<keyword evidence="4" id="KW-0677">Repeat</keyword>
<dbReference type="STRING" id="195883.A0A482WYE1"/>
<dbReference type="InterPro" id="IPR013087">
    <property type="entry name" value="Znf_C2H2_type"/>
</dbReference>
<dbReference type="PANTHER" id="PTHR16515:SF66">
    <property type="entry name" value="C2H2-TYPE DOMAIN-CONTAINING PROTEIN"/>
    <property type="match status" value="1"/>
</dbReference>
<dbReference type="InterPro" id="IPR050331">
    <property type="entry name" value="Zinc_finger"/>
</dbReference>
<keyword evidence="5 11" id="KW-0863">Zinc-finger</keyword>
<dbReference type="PROSITE" id="PS50157">
    <property type="entry name" value="ZINC_FINGER_C2H2_2"/>
    <property type="match status" value="5"/>
</dbReference>
<dbReference type="GO" id="GO:0005634">
    <property type="term" value="C:nucleus"/>
    <property type="evidence" value="ECO:0007669"/>
    <property type="project" value="UniProtKB-SubCell"/>
</dbReference>
<keyword evidence="15" id="KW-1185">Reference proteome</keyword>
<feature type="region of interest" description="Disordered" evidence="12">
    <location>
        <begin position="101"/>
        <end position="128"/>
    </location>
</feature>
<feature type="domain" description="C2H2-type" evidence="13">
    <location>
        <begin position="365"/>
        <end position="392"/>
    </location>
</feature>
<proteinExistence type="inferred from homology"/>
<organism evidence="14 15">
    <name type="scientific">Laodelphax striatellus</name>
    <name type="common">Small brown planthopper</name>
    <name type="synonym">Delphax striatella</name>
    <dbReference type="NCBI Taxonomy" id="195883"/>
    <lineage>
        <taxon>Eukaryota</taxon>
        <taxon>Metazoa</taxon>
        <taxon>Ecdysozoa</taxon>
        <taxon>Arthropoda</taxon>
        <taxon>Hexapoda</taxon>
        <taxon>Insecta</taxon>
        <taxon>Pterygota</taxon>
        <taxon>Neoptera</taxon>
        <taxon>Paraneoptera</taxon>
        <taxon>Hemiptera</taxon>
        <taxon>Auchenorrhyncha</taxon>
        <taxon>Fulgoroidea</taxon>
        <taxon>Delphacidae</taxon>
        <taxon>Criomorphinae</taxon>
        <taxon>Laodelphax</taxon>
    </lineage>
</organism>
<feature type="domain" description="C2H2-type" evidence="13">
    <location>
        <begin position="464"/>
        <end position="491"/>
    </location>
</feature>
<comment type="similarity">
    <text evidence="2">Belongs to the krueppel C2H2-type zinc-finger protein family.</text>
</comment>
<evidence type="ECO:0000256" key="10">
    <source>
        <dbReference type="ARBA" id="ARBA00023242"/>
    </source>
</evidence>
<evidence type="ECO:0000256" key="11">
    <source>
        <dbReference type="PROSITE-ProRule" id="PRU00042"/>
    </source>
</evidence>
<evidence type="ECO:0000256" key="7">
    <source>
        <dbReference type="ARBA" id="ARBA00023015"/>
    </source>
</evidence>
<sequence length="688" mass="76515">MMYFTSTCNMNDGSGDIYPFMNLSSLVTPAIDDSSALTENSWQISAESKDEGSSVVALDDGRFVLQSNDGQLYLLSMSSNFSNEEEALPEIESEFNIPNAATIDESEAAPNSLISDDEPKKGNDLPDSPLVEVGEEKFLFLCAQCSDVFWSVEQCRNHMIKDHNMIISDETADASDEENELAQLPLQPIDTNSSQSGKSPTNSEETATVNEENDKEDDQENSGSSSVKNRKCKTTEGNGGTADKEGNRNKEQKIAKVVKVNSQQRKQIASDPDYDLRPFKCKHSSCVHRFRSEEALAWHTACHTTPTRREYACSQPACPLKFDDWRHCAMHLWLVHQIDICGQHKAPSRKVLEVHMRIHRDEREFACPDCGKAFKQQSQMRNHRVTHIRKKEIPCPDTGTPRWYMEKQCEICLKMYADSKCLKKHVQAVHSKLRPYVCQVCGHSAARKAMLQAHLRQHTGEKPYHCNTCSFKTGDHNSLRRHRMRHSGVRPYKCPHCSYASIQSTSLKNHLAIRHPGKEGVFQCQRCSYRTVSHASYLQHLSDHNNNLINSTVAKQPGGEVEVFPENVAAAQLIYRCLSKGGSGAARRGGGGAAPFKADVTASSTSGDGTKQTITIEIPTNSSDVLTTDDEDTTHCFLQPDEVDSGGITIPADTAHPLPIPDTNRPATAVPTKPQPQTNIITHLIEFS</sequence>
<evidence type="ECO:0000256" key="6">
    <source>
        <dbReference type="ARBA" id="ARBA00022833"/>
    </source>
</evidence>
<dbReference type="Pfam" id="PF00096">
    <property type="entry name" value="zf-C2H2"/>
    <property type="match status" value="2"/>
</dbReference>
<evidence type="ECO:0000256" key="3">
    <source>
        <dbReference type="ARBA" id="ARBA00022723"/>
    </source>
</evidence>
<keyword evidence="8" id="KW-0238">DNA-binding</keyword>
<dbReference type="GO" id="GO:0008270">
    <property type="term" value="F:zinc ion binding"/>
    <property type="evidence" value="ECO:0007669"/>
    <property type="project" value="UniProtKB-KW"/>
</dbReference>
<feature type="region of interest" description="Disordered" evidence="12">
    <location>
        <begin position="185"/>
        <end position="251"/>
    </location>
</feature>
<feature type="domain" description="C2H2-type" evidence="13">
    <location>
        <begin position="492"/>
        <end position="520"/>
    </location>
</feature>
<evidence type="ECO:0000256" key="1">
    <source>
        <dbReference type="ARBA" id="ARBA00004123"/>
    </source>
</evidence>
<dbReference type="InParanoid" id="A0A482WYE1"/>
<reference evidence="14 15" key="1">
    <citation type="journal article" date="2017" name="Gigascience">
        <title>Genome sequence of the small brown planthopper, Laodelphax striatellus.</title>
        <authorList>
            <person name="Zhu J."/>
            <person name="Jiang F."/>
            <person name="Wang X."/>
            <person name="Yang P."/>
            <person name="Bao Y."/>
            <person name="Zhao W."/>
            <person name="Wang W."/>
            <person name="Lu H."/>
            <person name="Wang Q."/>
            <person name="Cui N."/>
            <person name="Li J."/>
            <person name="Chen X."/>
            <person name="Luo L."/>
            <person name="Yu J."/>
            <person name="Kang L."/>
            <person name="Cui F."/>
        </authorList>
    </citation>
    <scope>NUCLEOTIDE SEQUENCE [LARGE SCALE GENOMIC DNA]</scope>
    <source>
        <strain evidence="14">Lst14</strain>
    </source>
</reference>
<dbReference type="Gene3D" id="3.30.160.60">
    <property type="entry name" value="Classic Zinc Finger"/>
    <property type="match status" value="4"/>
</dbReference>
<dbReference type="FunFam" id="3.30.160.60:FF:000075">
    <property type="entry name" value="Putative zinc finger protein 536"/>
    <property type="match status" value="1"/>
</dbReference>
<comment type="caution">
    <text evidence="14">The sequence shown here is derived from an EMBL/GenBank/DDBJ whole genome shotgun (WGS) entry which is preliminary data.</text>
</comment>
<name>A0A482WYE1_LAOST</name>
<dbReference type="PROSITE" id="PS00028">
    <property type="entry name" value="ZINC_FINGER_C2H2_1"/>
    <property type="match status" value="4"/>
</dbReference>
<keyword evidence="6" id="KW-0862">Zinc</keyword>
<dbReference type="SMART" id="SM00355">
    <property type="entry name" value="ZnF_C2H2"/>
    <property type="match status" value="10"/>
</dbReference>
<feature type="compositionally biased region" description="Polar residues" evidence="12">
    <location>
        <begin position="189"/>
        <end position="209"/>
    </location>
</feature>
<evidence type="ECO:0000256" key="4">
    <source>
        <dbReference type="ARBA" id="ARBA00022737"/>
    </source>
</evidence>
<dbReference type="InterPro" id="IPR036236">
    <property type="entry name" value="Znf_C2H2_sf"/>
</dbReference>
<feature type="domain" description="C2H2-type" evidence="13">
    <location>
        <begin position="407"/>
        <end position="435"/>
    </location>
</feature>
<evidence type="ECO:0000256" key="5">
    <source>
        <dbReference type="ARBA" id="ARBA00022771"/>
    </source>
</evidence>
<keyword evidence="9" id="KW-0804">Transcription</keyword>
<keyword evidence="7" id="KW-0805">Transcription regulation</keyword>
<evidence type="ECO:0000256" key="2">
    <source>
        <dbReference type="ARBA" id="ARBA00006991"/>
    </source>
</evidence>
<feature type="compositionally biased region" description="Acidic residues" evidence="12">
    <location>
        <begin position="211"/>
        <end position="220"/>
    </location>
</feature>
<keyword evidence="3" id="KW-0479">Metal-binding</keyword>
<dbReference type="FunFam" id="3.30.160.60:FF:000202">
    <property type="entry name" value="Zinc finger protein 574"/>
    <property type="match status" value="1"/>
</dbReference>
<dbReference type="PANTHER" id="PTHR16515">
    <property type="entry name" value="PR DOMAIN ZINC FINGER PROTEIN"/>
    <property type="match status" value="1"/>
</dbReference>
<accession>A0A482WYE1</accession>
<feature type="compositionally biased region" description="Basic and acidic residues" evidence="12">
    <location>
        <begin position="242"/>
        <end position="251"/>
    </location>
</feature>
<dbReference type="Proteomes" id="UP000291343">
    <property type="component" value="Unassembled WGS sequence"/>
</dbReference>
<dbReference type="EMBL" id="QKKF02022174">
    <property type="protein sequence ID" value="RZF38589.1"/>
    <property type="molecule type" value="Genomic_DNA"/>
</dbReference>
<evidence type="ECO:0000313" key="15">
    <source>
        <dbReference type="Proteomes" id="UP000291343"/>
    </source>
</evidence>
<keyword evidence="10" id="KW-0539">Nucleus</keyword>
<gene>
    <name evidence="14" type="ORF">LSTR_LSTR010922</name>
</gene>
<evidence type="ECO:0000313" key="14">
    <source>
        <dbReference type="EMBL" id="RZF38589.1"/>
    </source>
</evidence>
<dbReference type="AlphaFoldDB" id="A0A482WYE1"/>
<dbReference type="FunFam" id="3.30.160.60:FF:001370">
    <property type="entry name" value="Zinc finger protein"/>
    <property type="match status" value="1"/>
</dbReference>
<evidence type="ECO:0000259" key="13">
    <source>
        <dbReference type="PROSITE" id="PS50157"/>
    </source>
</evidence>
<dbReference type="GO" id="GO:0003690">
    <property type="term" value="F:double-stranded DNA binding"/>
    <property type="evidence" value="ECO:0007669"/>
    <property type="project" value="UniProtKB-ARBA"/>
</dbReference>